<dbReference type="EMBL" id="JACSGT010000001">
    <property type="protein sequence ID" value="MCF2218316.1"/>
    <property type="molecule type" value="Genomic_DNA"/>
</dbReference>
<reference evidence="1" key="1">
    <citation type="submission" date="2021-08" db="EMBL/GenBank/DDBJ databases">
        <title>Complete genome sequence of Chryseobacterium sp strain PS-8.</title>
        <authorList>
            <person name="Das S.K."/>
        </authorList>
    </citation>
    <scope>NUCLEOTIDE SEQUENCE</scope>
    <source>
        <strain evidence="1">PS-8</strain>
    </source>
</reference>
<comment type="caution">
    <text evidence="1">The sequence shown here is derived from an EMBL/GenBank/DDBJ whole genome shotgun (WGS) entry which is preliminary data.</text>
</comment>
<evidence type="ECO:0000313" key="1">
    <source>
        <dbReference type="EMBL" id="MCF2218316.1"/>
    </source>
</evidence>
<gene>
    <name evidence="1" type="ORF">H9Q08_03250</name>
</gene>
<organism evidence="1 2">
    <name type="scientific">Chryseobacterium indicum</name>
    <dbReference type="NCBI Taxonomy" id="2766954"/>
    <lineage>
        <taxon>Bacteria</taxon>
        <taxon>Pseudomonadati</taxon>
        <taxon>Bacteroidota</taxon>
        <taxon>Flavobacteriia</taxon>
        <taxon>Flavobacteriales</taxon>
        <taxon>Weeksellaceae</taxon>
        <taxon>Chryseobacterium group</taxon>
        <taxon>Chryseobacterium</taxon>
    </lineage>
</organism>
<evidence type="ECO:0008006" key="3">
    <source>
        <dbReference type="Google" id="ProtNLM"/>
    </source>
</evidence>
<accession>A0ABS9C172</accession>
<name>A0ABS9C172_9FLAO</name>
<dbReference type="RefSeq" id="WP_235130084.1">
    <property type="nucleotide sequence ID" value="NZ_JACSGT010000001.1"/>
</dbReference>
<proteinExistence type="predicted"/>
<protein>
    <recommendedName>
        <fullName evidence="3">DUF3298 domain-containing protein</fullName>
    </recommendedName>
</protein>
<keyword evidence="2" id="KW-1185">Reference proteome</keyword>
<sequence>MKNKFLLLFFILESIKFFPQVGINTASPETTLEVAGKAEDINHYDGILPPRLTGDQLSKKVYSSSKKGTVVFVTAPPKDLSGQVTNVTEAGLYYFDGTLWEGLSNNRQNIEYRVILTFESSNDDVLTAASKWSEPINLWNDTNVCLTSTKFYTLGTKNFGGLKGSVIFKKIGGIINIKIQMAREPDSANVVEDVKMDISDICNEIGYFPTDIAFLHTEENPTFILPIYFQNNSIYIPSGNFNFISSDLIGGFQGYSSWIKPHLK</sequence>
<evidence type="ECO:0000313" key="2">
    <source>
        <dbReference type="Proteomes" id="UP001430374"/>
    </source>
</evidence>
<dbReference type="Proteomes" id="UP001430374">
    <property type="component" value="Unassembled WGS sequence"/>
</dbReference>